<proteinExistence type="predicted"/>
<sequence length="110" mass="13015">MCSRSGYYLLFEDSTKDDSDVQTIVMACSGGNWTPAFAVMRGQEWRLALGDNDPVFETRMVASDRDVGRRTTTMWWGVWNRNREREKERRNEWRGGSFEKRDTTHEGKRW</sequence>
<keyword evidence="3" id="KW-1185">Reference proteome</keyword>
<organism evidence="2 3">
    <name type="scientific">Cuscuta europaea</name>
    <name type="common">European dodder</name>
    <dbReference type="NCBI Taxonomy" id="41803"/>
    <lineage>
        <taxon>Eukaryota</taxon>
        <taxon>Viridiplantae</taxon>
        <taxon>Streptophyta</taxon>
        <taxon>Embryophyta</taxon>
        <taxon>Tracheophyta</taxon>
        <taxon>Spermatophyta</taxon>
        <taxon>Magnoliopsida</taxon>
        <taxon>eudicotyledons</taxon>
        <taxon>Gunneridae</taxon>
        <taxon>Pentapetalae</taxon>
        <taxon>asterids</taxon>
        <taxon>lamiids</taxon>
        <taxon>Solanales</taxon>
        <taxon>Convolvulaceae</taxon>
        <taxon>Cuscuteae</taxon>
        <taxon>Cuscuta</taxon>
        <taxon>Cuscuta subgen. Cuscuta</taxon>
    </lineage>
</organism>
<name>A0A9P0ZV48_CUSEU</name>
<comment type="caution">
    <text evidence="2">The sequence shown here is derived from an EMBL/GenBank/DDBJ whole genome shotgun (WGS) entry which is preliminary data.</text>
</comment>
<evidence type="ECO:0000313" key="3">
    <source>
        <dbReference type="Proteomes" id="UP001152484"/>
    </source>
</evidence>
<reference evidence="2" key="1">
    <citation type="submission" date="2022-07" db="EMBL/GenBank/DDBJ databases">
        <authorList>
            <person name="Macas J."/>
            <person name="Novak P."/>
            <person name="Neumann P."/>
        </authorList>
    </citation>
    <scope>NUCLEOTIDE SEQUENCE</scope>
</reference>
<protein>
    <submittedName>
        <fullName evidence="2">Uncharacterized protein</fullName>
    </submittedName>
</protein>
<feature type="region of interest" description="Disordered" evidence="1">
    <location>
        <begin position="84"/>
        <end position="110"/>
    </location>
</feature>
<evidence type="ECO:0000256" key="1">
    <source>
        <dbReference type="SAM" id="MobiDB-lite"/>
    </source>
</evidence>
<dbReference type="EMBL" id="CAMAPE010000070">
    <property type="protein sequence ID" value="CAH9116242.1"/>
    <property type="molecule type" value="Genomic_DNA"/>
</dbReference>
<dbReference type="Proteomes" id="UP001152484">
    <property type="component" value="Unassembled WGS sequence"/>
</dbReference>
<dbReference type="AlphaFoldDB" id="A0A9P0ZV48"/>
<evidence type="ECO:0000313" key="2">
    <source>
        <dbReference type="EMBL" id="CAH9116242.1"/>
    </source>
</evidence>
<accession>A0A9P0ZV48</accession>
<gene>
    <name evidence="2" type="ORF">CEURO_LOCUS21071</name>
</gene>